<dbReference type="AlphaFoldDB" id="A0A4C1Y5Y1"/>
<gene>
    <name evidence="2" type="ORF">EVAR_51687_1</name>
</gene>
<feature type="transmembrane region" description="Helical" evidence="1">
    <location>
        <begin position="116"/>
        <end position="135"/>
    </location>
</feature>
<proteinExistence type="predicted"/>
<dbReference type="Proteomes" id="UP000299102">
    <property type="component" value="Unassembled WGS sequence"/>
</dbReference>
<keyword evidence="1" id="KW-0472">Membrane</keyword>
<dbReference type="OrthoDB" id="425681at2759"/>
<reference evidence="2 3" key="1">
    <citation type="journal article" date="2019" name="Commun. Biol.">
        <title>The bagworm genome reveals a unique fibroin gene that provides high tensile strength.</title>
        <authorList>
            <person name="Kono N."/>
            <person name="Nakamura H."/>
            <person name="Ohtoshi R."/>
            <person name="Tomita M."/>
            <person name="Numata K."/>
            <person name="Arakawa K."/>
        </authorList>
    </citation>
    <scope>NUCLEOTIDE SEQUENCE [LARGE SCALE GENOMIC DNA]</scope>
</reference>
<organism evidence="2 3">
    <name type="scientific">Eumeta variegata</name>
    <name type="common">Bagworm moth</name>
    <name type="synonym">Eumeta japonica</name>
    <dbReference type="NCBI Taxonomy" id="151549"/>
    <lineage>
        <taxon>Eukaryota</taxon>
        <taxon>Metazoa</taxon>
        <taxon>Ecdysozoa</taxon>
        <taxon>Arthropoda</taxon>
        <taxon>Hexapoda</taxon>
        <taxon>Insecta</taxon>
        <taxon>Pterygota</taxon>
        <taxon>Neoptera</taxon>
        <taxon>Endopterygota</taxon>
        <taxon>Lepidoptera</taxon>
        <taxon>Glossata</taxon>
        <taxon>Ditrysia</taxon>
        <taxon>Tineoidea</taxon>
        <taxon>Psychidae</taxon>
        <taxon>Oiketicinae</taxon>
        <taxon>Eumeta</taxon>
    </lineage>
</organism>
<name>A0A4C1Y5Y1_EUMVA</name>
<sequence length="146" mass="16421">MARAIGRRGDLVLDTSTRPRLHFVKAEMITLERAKQRVKNGSIAGSSSFFIEHDLRLLHLIDGEKVDQVKEFIYLVSLLTNDGKYNKDIERRVNTGNNVNGALLDIMNSKSVSQRALLSIVAWMAVTVYSTYLSIRLEDNIGRSAL</sequence>
<protein>
    <submittedName>
        <fullName evidence="2">Uncharacterized protein</fullName>
    </submittedName>
</protein>
<evidence type="ECO:0000256" key="1">
    <source>
        <dbReference type="SAM" id="Phobius"/>
    </source>
</evidence>
<evidence type="ECO:0000313" key="3">
    <source>
        <dbReference type="Proteomes" id="UP000299102"/>
    </source>
</evidence>
<dbReference type="EMBL" id="BGZK01001071">
    <property type="protein sequence ID" value="GBP70364.1"/>
    <property type="molecule type" value="Genomic_DNA"/>
</dbReference>
<keyword evidence="3" id="KW-1185">Reference proteome</keyword>
<keyword evidence="1" id="KW-1133">Transmembrane helix</keyword>
<keyword evidence="1" id="KW-0812">Transmembrane</keyword>
<evidence type="ECO:0000313" key="2">
    <source>
        <dbReference type="EMBL" id="GBP70364.1"/>
    </source>
</evidence>
<accession>A0A4C1Y5Y1</accession>
<comment type="caution">
    <text evidence="2">The sequence shown here is derived from an EMBL/GenBank/DDBJ whole genome shotgun (WGS) entry which is preliminary data.</text>
</comment>